<dbReference type="EMBL" id="PKPP01005841">
    <property type="protein sequence ID" value="PWA58622.1"/>
    <property type="molecule type" value="Genomic_DNA"/>
</dbReference>
<dbReference type="STRING" id="35608.A0A2U1MBQ3"/>
<protein>
    <submittedName>
        <fullName evidence="3">Zinc finger MYM-type protein 1</fullName>
    </submittedName>
</protein>
<evidence type="ECO:0000259" key="2">
    <source>
        <dbReference type="SMART" id="SM00597"/>
    </source>
</evidence>
<sequence>MKKQVHIGNFFKRKFQEDDVGSNNVDDIGSTPSGSIPSVSTPSGSIPSVSIPSDSIPSVSIPSGSIPNGFDLNDLPPDPFDRPPIASYHPNQVDDIRRHYLVKKAFQPRNHKFPTKMYGKDKRRFVVQWFDTYPWLEYSVKTDKAYCLYCYLFKEKVGNQGGRDVFSSEGFCSWSKSNALKDHVGSVNSHHNKAMKKCEDLLKQKQAIDVKLKFISEQEKVGNRYRLLGSVISARHCLENRLPFRGHDESESSRSKGCFLSNLKLVSEMNPEIGKYTLGNAKKNNKLTSPPIQKDIIECFAKEVSKRICDELKDNVFGLLVDESSDVSLKEQMSVVLRYVDKLGVLKESFIGIAHVSDTSSSTLKQAIVSMLANNQLSISQVRGQGYDGASNMRGEFNGLKAMILRDNPSAHYVHCFAHQLQLVIVAVAKKHEGVKDFYEYLNMAVNTVSASCKRKDMIREAKRKRVEEGIISGEIKTGKGLNQESSLRRAGDTRWGSHHATIISVLKLYPEVVDVLCYVKEEGDSIQQRTSAKGILSYFQKFEFIFYAHLMEEILGHTNGLSKHLQKKRQDLLESSKLIQGTKLALNDLRQNGFDDMLKKVTSFCEKNGITVLDMMGSYGNPRSRKNVITNRHHFEVEVFNTVLDVIIQEFGNRFNEVSTTLIENMSGLNPCNGFSKFDISKIVAFFEMYPVDFNMNDRGCILGELKVFYHSVKEDDRFLNLDGICHLARVMVDTGKNLSFPLFYRVLKLALVLPVSTATVERCFSKMKLIKTDLRNRMGDEYLNNAMVCAVEGETFDEVTNEDVMVRFQAMKDRKGLF</sequence>
<dbReference type="InterPro" id="IPR055298">
    <property type="entry name" value="AtLOH3-like"/>
</dbReference>
<feature type="domain" description="TTF-type" evidence="2">
    <location>
        <begin position="121"/>
        <end position="214"/>
    </location>
</feature>
<keyword evidence="4" id="KW-1185">Reference proteome</keyword>
<dbReference type="InterPro" id="IPR006580">
    <property type="entry name" value="Znf_TTF"/>
</dbReference>
<evidence type="ECO:0000313" key="4">
    <source>
        <dbReference type="Proteomes" id="UP000245207"/>
    </source>
</evidence>
<feature type="compositionally biased region" description="Low complexity" evidence="1">
    <location>
        <begin position="27"/>
        <end position="48"/>
    </location>
</feature>
<dbReference type="PANTHER" id="PTHR11697:SF230">
    <property type="entry name" value="ZINC FINGER, MYM DOMAIN CONTAINING 1"/>
    <property type="match status" value="1"/>
</dbReference>
<dbReference type="SUPFAM" id="SSF53098">
    <property type="entry name" value="Ribonuclease H-like"/>
    <property type="match status" value="1"/>
</dbReference>
<reference evidence="3 4" key="1">
    <citation type="journal article" date="2018" name="Mol. Plant">
        <title>The genome of Artemisia annua provides insight into the evolution of Asteraceae family and artemisinin biosynthesis.</title>
        <authorList>
            <person name="Shen Q."/>
            <person name="Zhang L."/>
            <person name="Liao Z."/>
            <person name="Wang S."/>
            <person name="Yan T."/>
            <person name="Shi P."/>
            <person name="Liu M."/>
            <person name="Fu X."/>
            <person name="Pan Q."/>
            <person name="Wang Y."/>
            <person name="Lv Z."/>
            <person name="Lu X."/>
            <person name="Zhang F."/>
            <person name="Jiang W."/>
            <person name="Ma Y."/>
            <person name="Chen M."/>
            <person name="Hao X."/>
            <person name="Li L."/>
            <person name="Tang Y."/>
            <person name="Lv G."/>
            <person name="Zhou Y."/>
            <person name="Sun X."/>
            <person name="Brodelius P.E."/>
            <person name="Rose J.K.C."/>
            <person name="Tang K."/>
        </authorList>
    </citation>
    <scope>NUCLEOTIDE SEQUENCE [LARGE SCALE GENOMIC DNA]</scope>
    <source>
        <strain evidence="4">cv. Huhao1</strain>
        <tissue evidence="3">Leaf</tissue>
    </source>
</reference>
<evidence type="ECO:0000256" key="1">
    <source>
        <dbReference type="SAM" id="MobiDB-lite"/>
    </source>
</evidence>
<dbReference type="AlphaFoldDB" id="A0A2U1MBQ3"/>
<feature type="region of interest" description="Disordered" evidence="1">
    <location>
        <begin position="16"/>
        <end position="48"/>
    </location>
</feature>
<dbReference type="OrthoDB" id="1628179at2759"/>
<name>A0A2U1MBQ3_ARTAN</name>
<evidence type="ECO:0000313" key="3">
    <source>
        <dbReference type="EMBL" id="PWA58622.1"/>
    </source>
</evidence>
<dbReference type="InterPro" id="IPR008906">
    <property type="entry name" value="HATC_C_dom"/>
</dbReference>
<dbReference type="SMART" id="SM00597">
    <property type="entry name" value="ZnF_TTF"/>
    <property type="match status" value="1"/>
</dbReference>
<organism evidence="3 4">
    <name type="scientific">Artemisia annua</name>
    <name type="common">Sweet wormwood</name>
    <dbReference type="NCBI Taxonomy" id="35608"/>
    <lineage>
        <taxon>Eukaryota</taxon>
        <taxon>Viridiplantae</taxon>
        <taxon>Streptophyta</taxon>
        <taxon>Embryophyta</taxon>
        <taxon>Tracheophyta</taxon>
        <taxon>Spermatophyta</taxon>
        <taxon>Magnoliopsida</taxon>
        <taxon>eudicotyledons</taxon>
        <taxon>Gunneridae</taxon>
        <taxon>Pentapetalae</taxon>
        <taxon>asterids</taxon>
        <taxon>campanulids</taxon>
        <taxon>Asterales</taxon>
        <taxon>Asteraceae</taxon>
        <taxon>Asteroideae</taxon>
        <taxon>Anthemideae</taxon>
        <taxon>Artemisiinae</taxon>
        <taxon>Artemisia</taxon>
    </lineage>
</organism>
<dbReference type="Pfam" id="PF05699">
    <property type="entry name" value="Dimer_Tnp_hAT"/>
    <property type="match status" value="1"/>
</dbReference>
<dbReference type="InterPro" id="IPR025398">
    <property type="entry name" value="DUF4371"/>
</dbReference>
<dbReference type="InterPro" id="IPR012337">
    <property type="entry name" value="RNaseH-like_sf"/>
</dbReference>
<dbReference type="Pfam" id="PF14291">
    <property type="entry name" value="DUF4371"/>
    <property type="match status" value="1"/>
</dbReference>
<accession>A0A2U1MBQ3</accession>
<dbReference type="PANTHER" id="PTHR11697">
    <property type="entry name" value="GENERAL TRANSCRIPTION FACTOR 2-RELATED ZINC FINGER PROTEIN"/>
    <property type="match status" value="1"/>
</dbReference>
<gene>
    <name evidence="3" type="ORF">CTI12_AA398010</name>
</gene>
<dbReference type="Proteomes" id="UP000245207">
    <property type="component" value="Unassembled WGS sequence"/>
</dbReference>
<dbReference type="GO" id="GO:0046983">
    <property type="term" value="F:protein dimerization activity"/>
    <property type="evidence" value="ECO:0007669"/>
    <property type="project" value="InterPro"/>
</dbReference>
<proteinExistence type="predicted"/>
<comment type="caution">
    <text evidence="3">The sequence shown here is derived from an EMBL/GenBank/DDBJ whole genome shotgun (WGS) entry which is preliminary data.</text>
</comment>